<dbReference type="AlphaFoldDB" id="A0A026VSX3"/>
<dbReference type="GO" id="GO:0050479">
    <property type="term" value="F:glyceryl-ether monooxygenase activity"/>
    <property type="evidence" value="ECO:0007669"/>
    <property type="project" value="TreeGrafter"/>
</dbReference>
<evidence type="ECO:0000259" key="7">
    <source>
        <dbReference type="Pfam" id="PF04116"/>
    </source>
</evidence>
<dbReference type="GO" id="GO:0005783">
    <property type="term" value="C:endoplasmic reticulum"/>
    <property type="evidence" value="ECO:0007669"/>
    <property type="project" value="TreeGrafter"/>
</dbReference>
<evidence type="ECO:0000256" key="6">
    <source>
        <dbReference type="ARBA" id="ARBA00023136"/>
    </source>
</evidence>
<dbReference type="OMA" id="MHRITHQ"/>
<comment type="subcellular location">
    <subcellularLocation>
        <location evidence="1">Endomembrane system</location>
        <topology evidence="1">Multi-pass membrane protein</topology>
    </subcellularLocation>
</comment>
<evidence type="ECO:0000256" key="2">
    <source>
        <dbReference type="ARBA" id="ARBA00022692"/>
    </source>
</evidence>
<keyword evidence="5" id="KW-0443">Lipid metabolism</keyword>
<keyword evidence="2" id="KW-0812">Transmembrane</keyword>
<keyword evidence="8" id="KW-0503">Monooxygenase</keyword>
<dbReference type="EMBL" id="KK108171">
    <property type="protein sequence ID" value="EZA46832.1"/>
    <property type="molecule type" value="Genomic_DNA"/>
</dbReference>
<sequence>LCLLLVDFSYYWSHRLSHKIDYLWAFHQVHHYSEQYNCATVMQRSIMELLQFCKCIFYSPLAIFIHPYYIIKTREFIYLYQLFIHTEVIKKVGSFEGIFNTPNYQRIHHSFNRAYLDKNYGGIFILWDRMFGTFKEKGSGPIDYSIPESPQCYGILYQQVRIIISPAITYTIQGVSEKGGKNKL</sequence>
<dbReference type="Pfam" id="PF04116">
    <property type="entry name" value="FA_hydroxylase"/>
    <property type="match status" value="1"/>
</dbReference>
<dbReference type="PANTHER" id="PTHR21624:SF1">
    <property type="entry name" value="ALKYLGLYCEROL MONOOXYGENASE"/>
    <property type="match status" value="1"/>
</dbReference>
<dbReference type="PANTHER" id="PTHR21624">
    <property type="entry name" value="STEROL DESATURASE-RELATED PROTEIN"/>
    <property type="match status" value="1"/>
</dbReference>
<feature type="non-terminal residue" evidence="8">
    <location>
        <position position="1"/>
    </location>
</feature>
<keyword evidence="6" id="KW-0472">Membrane</keyword>
<evidence type="ECO:0000256" key="4">
    <source>
        <dbReference type="ARBA" id="ARBA00023002"/>
    </source>
</evidence>
<dbReference type="InterPro" id="IPR006694">
    <property type="entry name" value="Fatty_acid_hydroxylase"/>
</dbReference>
<gene>
    <name evidence="8" type="ORF">X777_01126</name>
</gene>
<dbReference type="GO" id="GO:0008610">
    <property type="term" value="P:lipid biosynthetic process"/>
    <property type="evidence" value="ECO:0007669"/>
    <property type="project" value="InterPro"/>
</dbReference>
<accession>A0A026VSX3</accession>
<proteinExistence type="predicted"/>
<dbReference type="GO" id="GO:0016020">
    <property type="term" value="C:membrane"/>
    <property type="evidence" value="ECO:0007669"/>
    <property type="project" value="GOC"/>
</dbReference>
<keyword evidence="4" id="KW-0560">Oxidoreductase</keyword>
<organism evidence="8 9">
    <name type="scientific">Ooceraea biroi</name>
    <name type="common">Clonal raider ant</name>
    <name type="synonym">Cerapachys biroi</name>
    <dbReference type="NCBI Taxonomy" id="2015173"/>
    <lineage>
        <taxon>Eukaryota</taxon>
        <taxon>Metazoa</taxon>
        <taxon>Ecdysozoa</taxon>
        <taxon>Arthropoda</taxon>
        <taxon>Hexapoda</taxon>
        <taxon>Insecta</taxon>
        <taxon>Pterygota</taxon>
        <taxon>Neoptera</taxon>
        <taxon>Endopterygota</taxon>
        <taxon>Hymenoptera</taxon>
        <taxon>Apocrita</taxon>
        <taxon>Aculeata</taxon>
        <taxon>Formicoidea</taxon>
        <taxon>Formicidae</taxon>
        <taxon>Dorylinae</taxon>
        <taxon>Ooceraea</taxon>
    </lineage>
</organism>
<dbReference type="OrthoDB" id="6354873at2759"/>
<name>A0A026VSX3_OOCBI</name>
<protein>
    <submittedName>
        <fullName evidence="8">Alkylglycerol monooxygenase</fullName>
    </submittedName>
</protein>
<feature type="domain" description="Fatty acid hydroxylase" evidence="7">
    <location>
        <begin position="1"/>
        <end position="133"/>
    </location>
</feature>
<dbReference type="GO" id="GO:0005506">
    <property type="term" value="F:iron ion binding"/>
    <property type="evidence" value="ECO:0007669"/>
    <property type="project" value="InterPro"/>
</dbReference>
<evidence type="ECO:0000313" key="9">
    <source>
        <dbReference type="Proteomes" id="UP000053097"/>
    </source>
</evidence>
<dbReference type="InterPro" id="IPR051689">
    <property type="entry name" value="Sterol_desaturase/TMEM195"/>
</dbReference>
<evidence type="ECO:0000256" key="1">
    <source>
        <dbReference type="ARBA" id="ARBA00004127"/>
    </source>
</evidence>
<keyword evidence="3" id="KW-1133">Transmembrane helix</keyword>
<keyword evidence="9" id="KW-1185">Reference proteome</keyword>
<evidence type="ECO:0000256" key="3">
    <source>
        <dbReference type="ARBA" id="ARBA00022989"/>
    </source>
</evidence>
<dbReference type="Proteomes" id="UP000053097">
    <property type="component" value="Unassembled WGS sequence"/>
</dbReference>
<dbReference type="GO" id="GO:0006643">
    <property type="term" value="P:membrane lipid metabolic process"/>
    <property type="evidence" value="ECO:0007669"/>
    <property type="project" value="TreeGrafter"/>
</dbReference>
<evidence type="ECO:0000256" key="5">
    <source>
        <dbReference type="ARBA" id="ARBA00023098"/>
    </source>
</evidence>
<evidence type="ECO:0000313" key="8">
    <source>
        <dbReference type="EMBL" id="EZA46832.1"/>
    </source>
</evidence>
<reference evidence="8 9" key="1">
    <citation type="journal article" date="2014" name="Curr. Biol.">
        <title>The genome of the clonal raider ant Cerapachys biroi.</title>
        <authorList>
            <person name="Oxley P.R."/>
            <person name="Ji L."/>
            <person name="Fetter-Pruneda I."/>
            <person name="McKenzie S.K."/>
            <person name="Li C."/>
            <person name="Hu H."/>
            <person name="Zhang G."/>
            <person name="Kronauer D.J."/>
        </authorList>
    </citation>
    <scope>NUCLEOTIDE SEQUENCE [LARGE SCALE GENOMIC DNA]</scope>
</reference>